<accession>A0A1G2HI95</accession>
<protein>
    <submittedName>
        <fullName evidence="2">Uncharacterized protein</fullName>
    </submittedName>
</protein>
<dbReference type="Proteomes" id="UP000176770">
    <property type="component" value="Unassembled WGS sequence"/>
</dbReference>
<dbReference type="AlphaFoldDB" id="A0A1G2HI95"/>
<evidence type="ECO:0000313" key="2">
    <source>
        <dbReference type="EMBL" id="OGZ62197.1"/>
    </source>
</evidence>
<reference evidence="2 3" key="1">
    <citation type="journal article" date="2016" name="Nat. Commun.">
        <title>Thousands of microbial genomes shed light on interconnected biogeochemical processes in an aquifer system.</title>
        <authorList>
            <person name="Anantharaman K."/>
            <person name="Brown C.T."/>
            <person name="Hug L.A."/>
            <person name="Sharon I."/>
            <person name="Castelle C.J."/>
            <person name="Probst A.J."/>
            <person name="Thomas B.C."/>
            <person name="Singh A."/>
            <person name="Wilkins M.J."/>
            <person name="Karaoz U."/>
            <person name="Brodie E.L."/>
            <person name="Williams K.H."/>
            <person name="Hubbard S.S."/>
            <person name="Banfield J.F."/>
        </authorList>
    </citation>
    <scope>NUCLEOTIDE SEQUENCE [LARGE SCALE GENOMIC DNA]</scope>
</reference>
<evidence type="ECO:0000313" key="3">
    <source>
        <dbReference type="Proteomes" id="UP000176770"/>
    </source>
</evidence>
<gene>
    <name evidence="2" type="ORF">A3F94_02600</name>
</gene>
<comment type="caution">
    <text evidence="2">The sequence shown here is derived from an EMBL/GenBank/DDBJ whole genome shotgun (WGS) entry which is preliminary data.</text>
</comment>
<feature type="coiled-coil region" evidence="1">
    <location>
        <begin position="64"/>
        <end position="95"/>
    </location>
</feature>
<evidence type="ECO:0000256" key="1">
    <source>
        <dbReference type="SAM" id="Coils"/>
    </source>
</evidence>
<organism evidence="2 3">
    <name type="scientific">Candidatus Spechtbacteria bacterium RIFCSPLOWO2_12_FULL_38_22</name>
    <dbReference type="NCBI Taxonomy" id="1802165"/>
    <lineage>
        <taxon>Bacteria</taxon>
        <taxon>Candidatus Spechtiibacteriota</taxon>
    </lineage>
</organism>
<keyword evidence="1" id="KW-0175">Coiled coil</keyword>
<dbReference type="EMBL" id="MHOK01000005">
    <property type="protein sequence ID" value="OGZ62197.1"/>
    <property type="molecule type" value="Genomic_DNA"/>
</dbReference>
<name>A0A1G2HI95_9BACT</name>
<dbReference type="STRING" id="1802165.A3F94_02600"/>
<proteinExistence type="predicted"/>
<sequence>MRVRKNMQPSPIKNKAIEYRKKGYSYNMISEKLDLPKSTLSDWLKDIPFRPNQEVINRIGNAKLKSAQTKNRQKIENIKKMKKIAFKEVDKLSNRDLFMLGIGLYWGEGTKRYSHIRIINSDPAIIQASVRWFKDICKLKNKNFSIRVHIYPDNYEKECLRYWSNIAGISLNNFGKTQIDRRKNKSFKKRGTLPYGTAHLEIRSRGKKEFGVELHRRIMGWIEAVSKQI</sequence>